<proteinExistence type="predicted"/>
<dbReference type="EMBL" id="JBGBPQ010000002">
    <property type="protein sequence ID" value="KAL1528277.1"/>
    <property type="molecule type" value="Genomic_DNA"/>
</dbReference>
<gene>
    <name evidence="1" type="ORF">AB1Y20_009634</name>
</gene>
<dbReference type="Proteomes" id="UP001515480">
    <property type="component" value="Unassembled WGS sequence"/>
</dbReference>
<reference evidence="1 2" key="1">
    <citation type="journal article" date="2024" name="Science">
        <title>Giant polyketide synthase enzymes in the biosynthesis of giant marine polyether toxins.</title>
        <authorList>
            <person name="Fallon T.R."/>
            <person name="Shende V.V."/>
            <person name="Wierzbicki I.H."/>
            <person name="Pendleton A.L."/>
            <person name="Watervoot N.F."/>
            <person name="Auber R.P."/>
            <person name="Gonzalez D.J."/>
            <person name="Wisecaver J.H."/>
            <person name="Moore B.S."/>
        </authorList>
    </citation>
    <scope>NUCLEOTIDE SEQUENCE [LARGE SCALE GENOMIC DNA]</scope>
    <source>
        <strain evidence="1 2">12B1</strain>
    </source>
</reference>
<comment type="caution">
    <text evidence="1">The sequence shown here is derived from an EMBL/GenBank/DDBJ whole genome shotgun (WGS) entry which is preliminary data.</text>
</comment>
<name>A0AB34K4H7_PRYPA</name>
<accession>A0AB34K4H7</accession>
<evidence type="ECO:0000313" key="2">
    <source>
        <dbReference type="Proteomes" id="UP001515480"/>
    </source>
</evidence>
<sequence>MSVDFDYDENQGNSAHTECLLSMDTDNNFYVATSGALPWREPDNAPGDRMVVPGIFVESLLRKAVVPDPSSLNDKGCLSSVLGIAFINQWLSVLVDELHLIAAEDGDTESVRDFKDFDGVALRGVARHIGGVESVVDAYELEELARLGERAARDVVVEEVVSV</sequence>
<protein>
    <submittedName>
        <fullName evidence="1">Uncharacterized protein</fullName>
    </submittedName>
</protein>
<organism evidence="1 2">
    <name type="scientific">Prymnesium parvum</name>
    <name type="common">Toxic golden alga</name>
    <dbReference type="NCBI Taxonomy" id="97485"/>
    <lineage>
        <taxon>Eukaryota</taxon>
        <taxon>Haptista</taxon>
        <taxon>Haptophyta</taxon>
        <taxon>Prymnesiophyceae</taxon>
        <taxon>Prymnesiales</taxon>
        <taxon>Prymnesiaceae</taxon>
        <taxon>Prymnesium</taxon>
    </lineage>
</organism>
<keyword evidence="2" id="KW-1185">Reference proteome</keyword>
<dbReference type="AlphaFoldDB" id="A0AB34K4H7"/>
<evidence type="ECO:0000313" key="1">
    <source>
        <dbReference type="EMBL" id="KAL1528277.1"/>
    </source>
</evidence>